<evidence type="ECO:0000256" key="2">
    <source>
        <dbReference type="ARBA" id="ARBA00022771"/>
    </source>
</evidence>
<feature type="domain" description="ZZ-type" evidence="7">
    <location>
        <begin position="479"/>
        <end position="530"/>
    </location>
</feature>
<dbReference type="PANTHER" id="PTHR20930:SF0">
    <property type="entry name" value="PROTEIN ILRUN"/>
    <property type="match status" value="1"/>
</dbReference>
<protein>
    <recommendedName>
        <fullName evidence="7">ZZ-type domain-containing protein</fullName>
    </recommendedName>
</protein>
<dbReference type="PROSITE" id="PS01357">
    <property type="entry name" value="ZF_ZZ_1"/>
    <property type="match status" value="2"/>
</dbReference>
<dbReference type="Gene3D" id="2.60.40.10">
    <property type="entry name" value="Immunoglobulins"/>
    <property type="match status" value="1"/>
</dbReference>
<feature type="compositionally biased region" description="Low complexity" evidence="6">
    <location>
        <begin position="295"/>
        <end position="311"/>
    </location>
</feature>
<feature type="compositionally biased region" description="Low complexity" evidence="6">
    <location>
        <begin position="902"/>
        <end position="920"/>
    </location>
</feature>
<feature type="compositionally biased region" description="Polar residues" evidence="6">
    <location>
        <begin position="928"/>
        <end position="949"/>
    </location>
</feature>
<dbReference type="InterPro" id="IPR043145">
    <property type="entry name" value="Znf_ZZ_sf"/>
</dbReference>
<dbReference type="InterPro" id="IPR032350">
    <property type="entry name" value="Nbr1_FW"/>
</dbReference>
<dbReference type="PANTHER" id="PTHR20930">
    <property type="entry name" value="OVARIAN CARCINOMA ANTIGEN CA125-RELATED"/>
    <property type="match status" value="1"/>
</dbReference>
<keyword evidence="5" id="KW-0175">Coiled coil</keyword>
<dbReference type="SUPFAM" id="SSF57850">
    <property type="entry name" value="RING/U-box"/>
    <property type="match status" value="4"/>
</dbReference>
<dbReference type="GO" id="GO:0016236">
    <property type="term" value="P:macroautophagy"/>
    <property type="evidence" value="ECO:0007669"/>
    <property type="project" value="TreeGrafter"/>
</dbReference>
<proteinExistence type="predicted"/>
<feature type="region of interest" description="Disordered" evidence="6">
    <location>
        <begin position="891"/>
        <end position="970"/>
    </location>
</feature>
<evidence type="ECO:0000259" key="7">
    <source>
        <dbReference type="PROSITE" id="PS50135"/>
    </source>
</evidence>
<evidence type="ECO:0000313" key="9">
    <source>
        <dbReference type="Proteomes" id="UP001140217"/>
    </source>
</evidence>
<dbReference type="SMART" id="SM00291">
    <property type="entry name" value="ZnF_ZZ"/>
    <property type="match status" value="4"/>
</dbReference>
<evidence type="ECO:0000256" key="1">
    <source>
        <dbReference type="ARBA" id="ARBA00022723"/>
    </source>
</evidence>
<dbReference type="AlphaFoldDB" id="A0A9W8HNC8"/>
<feature type="region of interest" description="Disordered" evidence="6">
    <location>
        <begin position="277"/>
        <end position="311"/>
    </location>
</feature>
<evidence type="ECO:0000256" key="3">
    <source>
        <dbReference type="ARBA" id="ARBA00022833"/>
    </source>
</evidence>
<dbReference type="CDD" id="cd14947">
    <property type="entry name" value="NBR1_like"/>
    <property type="match status" value="1"/>
</dbReference>
<dbReference type="Proteomes" id="UP001140217">
    <property type="component" value="Unassembled WGS sequence"/>
</dbReference>
<dbReference type="EMBL" id="JANBUL010000018">
    <property type="protein sequence ID" value="KAJ2784928.1"/>
    <property type="molecule type" value="Genomic_DNA"/>
</dbReference>
<keyword evidence="9" id="KW-1185">Reference proteome</keyword>
<evidence type="ECO:0000256" key="5">
    <source>
        <dbReference type="SAM" id="Coils"/>
    </source>
</evidence>
<dbReference type="Gene3D" id="3.30.60.90">
    <property type="match status" value="4"/>
</dbReference>
<evidence type="ECO:0000256" key="6">
    <source>
        <dbReference type="SAM" id="MobiDB-lite"/>
    </source>
</evidence>
<dbReference type="GO" id="GO:0008270">
    <property type="term" value="F:zinc ion binding"/>
    <property type="evidence" value="ECO:0007669"/>
    <property type="project" value="UniProtKB-KW"/>
</dbReference>
<comment type="caution">
    <text evidence="8">The sequence shown here is derived from an EMBL/GenBank/DDBJ whole genome shotgun (WGS) entry which is preliminary data.</text>
</comment>
<sequence>MSFRPSQLNSQLSSAASQLNSAASLLDAKIAELEAAVSSASSEAQARVSRDLKRAWEGVYNALSFSPTPAQRAGPFSAWAAASSPRIPAGANAPLEPGETRQPGMADGIRCGVCAEDTADVLWVCADCRDHHRVCNSCRAASGPPGALCGHRMVAWPIDRRTIGTDQYVVCDSCTNPVVGIRWMCGECPAFDMCSGCANKAAHEHPVRPVYIAETARTPRGNATYTCNSCGSGIASPVYCCLKCDDFHLCSACLANGRACEGHDFAAICVSPAKPRFDSPGPGPGPAVCAKPEQQDPAPSEQQQQQAAPAPSDKEDACRECSRAICGGIRHRCTRCSSYELCDDCFRSVTRIHPGHGFVHFGPAAPVPPRPSVRIPPVPAPAAHDRAGCFGRPAGLPQHGLGACRLVRPPADCTPPPVPTHTSCNMPLAPCLAAVCPARPLPPSIPPPMPHPAAVCPARPPSPPAAALSLPLLTLPPAHPGVFCDECSAPIIGTRYKCGNCPDYDLCEKCEPTASHDKDHLFVVMREHRAAPVGKMLSTIYPRASAIAARIPGCAQAVREAAAAPAAPETPHHHRPMACGFARANPPAPLVPGPHLAMVGGSTVVETKKYEAVFVEDITVPDGSAVAPGEHFVKIWSVANMGDSEWPQGTTLVHIAGEPMIPGNRKAVPVVVGKRYEQVGVAVDLAAPTAPGRYISQWRLMTPDGHYFGSGLWCTIVVEPRAAPPSETSGLCIAAQRDTAPAPVCRPRSASASTSCCSAAADGAPSVAVSTQTDDAPGSSAAGADAKSLSDTFVKIGSELMGEIRRLEQSIKELQLRQDMLDVARPAPQQAPPSVGASSAHSSHRPFDVASPPSRASNEPIKAYPPAAGFGSAGRFATVDLLTSPPPLDELEAEAEAEPEAEMSPRAPSESSSMREFYSSAARLEQLLDSSRTSSGARAPQSGTSSPADSTDGYELVDGASEHNTPAKVI</sequence>
<dbReference type="Pfam" id="PF00569">
    <property type="entry name" value="ZZ"/>
    <property type="match status" value="4"/>
</dbReference>
<dbReference type="FunFam" id="3.30.60.90:FF:000007">
    <property type="entry name" value="Next to BRCA1 gene 1 protein"/>
    <property type="match status" value="1"/>
</dbReference>
<feature type="coiled-coil region" evidence="5">
    <location>
        <begin position="797"/>
        <end position="824"/>
    </location>
</feature>
<keyword evidence="2 4" id="KW-0863">Zinc-finger</keyword>
<evidence type="ECO:0000256" key="4">
    <source>
        <dbReference type="PROSITE-ProRule" id="PRU00228"/>
    </source>
</evidence>
<reference evidence="8" key="1">
    <citation type="submission" date="2022-07" db="EMBL/GenBank/DDBJ databases">
        <title>Phylogenomic reconstructions and comparative analyses of Kickxellomycotina fungi.</title>
        <authorList>
            <person name="Reynolds N.K."/>
            <person name="Stajich J.E."/>
            <person name="Barry K."/>
            <person name="Grigoriev I.V."/>
            <person name="Crous P."/>
            <person name="Smith M.E."/>
        </authorList>
    </citation>
    <scope>NUCLEOTIDE SEQUENCE</scope>
    <source>
        <strain evidence="8">NBRC 105414</strain>
    </source>
</reference>
<dbReference type="InterPro" id="IPR000433">
    <property type="entry name" value="Znf_ZZ"/>
</dbReference>
<feature type="region of interest" description="Disordered" evidence="6">
    <location>
        <begin position="826"/>
        <end position="869"/>
    </location>
</feature>
<name>A0A9W8HNC8_9FUNG</name>
<accession>A0A9W8HNC8</accession>
<dbReference type="Pfam" id="PF16158">
    <property type="entry name" value="N_BRCA1_IG"/>
    <property type="match status" value="1"/>
</dbReference>
<organism evidence="8 9">
    <name type="scientific">Coemansia javaensis</name>
    <dbReference type="NCBI Taxonomy" id="2761396"/>
    <lineage>
        <taxon>Eukaryota</taxon>
        <taxon>Fungi</taxon>
        <taxon>Fungi incertae sedis</taxon>
        <taxon>Zoopagomycota</taxon>
        <taxon>Kickxellomycotina</taxon>
        <taxon>Kickxellomycetes</taxon>
        <taxon>Kickxellales</taxon>
        <taxon>Kickxellaceae</taxon>
        <taxon>Coemansia</taxon>
    </lineage>
</organism>
<dbReference type="CDD" id="cd02340">
    <property type="entry name" value="ZZ_NBR1_like"/>
    <property type="match status" value="1"/>
</dbReference>
<dbReference type="OrthoDB" id="661148at2759"/>
<dbReference type="InterPro" id="IPR013783">
    <property type="entry name" value="Ig-like_fold"/>
</dbReference>
<keyword evidence="1" id="KW-0479">Metal-binding</keyword>
<dbReference type="PROSITE" id="PS50135">
    <property type="entry name" value="ZF_ZZ_2"/>
    <property type="match status" value="1"/>
</dbReference>
<evidence type="ECO:0000313" key="8">
    <source>
        <dbReference type="EMBL" id="KAJ2784928.1"/>
    </source>
</evidence>
<keyword evidence="3" id="KW-0862">Zinc</keyword>
<feature type="compositionally biased region" description="Acidic residues" evidence="6">
    <location>
        <begin position="891"/>
        <end position="901"/>
    </location>
</feature>
<dbReference type="GO" id="GO:0043130">
    <property type="term" value="F:ubiquitin binding"/>
    <property type="evidence" value="ECO:0007669"/>
    <property type="project" value="TreeGrafter"/>
</dbReference>
<dbReference type="GO" id="GO:0070013">
    <property type="term" value="C:intracellular organelle lumen"/>
    <property type="evidence" value="ECO:0007669"/>
    <property type="project" value="UniProtKB-ARBA"/>
</dbReference>
<dbReference type="GO" id="GO:0000407">
    <property type="term" value="C:phagophore assembly site"/>
    <property type="evidence" value="ECO:0007669"/>
    <property type="project" value="TreeGrafter"/>
</dbReference>
<gene>
    <name evidence="8" type="ORF">H4R18_000853</name>
</gene>